<dbReference type="PROSITE" id="PS50112">
    <property type="entry name" value="PAS"/>
    <property type="match status" value="1"/>
</dbReference>
<evidence type="ECO:0000313" key="10">
    <source>
        <dbReference type="Proteomes" id="UP000199438"/>
    </source>
</evidence>
<dbReference type="GO" id="GO:0004673">
    <property type="term" value="F:protein histidine kinase activity"/>
    <property type="evidence" value="ECO:0007669"/>
    <property type="project" value="UniProtKB-EC"/>
</dbReference>
<dbReference type="PROSITE" id="PS50109">
    <property type="entry name" value="HIS_KIN"/>
    <property type="match status" value="1"/>
</dbReference>
<dbReference type="NCBIfam" id="TIGR00229">
    <property type="entry name" value="sensory_box"/>
    <property type="match status" value="2"/>
</dbReference>
<sequence length="678" mass="78288">MVNPPIPYNDSERSEEAIKYSSYSIENEDLNFLSSMAAEICNTDSALITLIGREKQYIQSSFGIELEVREFPREFAFCSHTINNTKKATVVPDARKDERFHDNPFVTGENPVIFYSGYPLINKEGLALGTICAIDGEPKELSEEQEKKLALLAKQIMNLLELKRQSEILTKTNKELSILNKRFQYITNSTNIGTFEFDINDRSIVFNDAWWKITGYSHEAGIRLEDWQKLIHPQDALDLKEKFSKNYNAKDQFSHQYRIQHKNGKYIWLNLKAQFNFNSESDDPTHIYGIFLDITEQKNKESEILYRQKLLQLLYELSPIGISLNDFATGGFLEVNEKLIEPTGYTREEFLKLNYWDVTPKEYEPQEAQQIESMNSTGAYGPYEKEYIKKNGERYPVLLRGILVEDTDGNKKIWSFIEDISERKKDEAVKAERLERIQSLLRIKNDQNERLKNFAHIVSHNLRSHSGAIGMLIQLIQQENSVLNEQEAFKHLIQSSSNLETTIQDLNEIVEVNLSDAKDFQRIDIFPLIKKNVESVFPLAKENKVEILIDVAPETYMLGVRSYLESIFLNFITNGIKYSSPDRESFIKITAEIEENYTCVIFEDNGLGIDMQTYGDKLFKMYKTFHKHKDARGIGLFITKNQIETMNGTIEVTSEVNKGTTFKIKIPNKELKAPALVS</sequence>
<dbReference type="OrthoDB" id="9811889at2"/>
<dbReference type="SUPFAM" id="SSF55785">
    <property type="entry name" value="PYP-like sensor domain (PAS domain)"/>
    <property type="match status" value="2"/>
</dbReference>
<dbReference type="InterPro" id="IPR004358">
    <property type="entry name" value="Sig_transdc_His_kin-like_C"/>
</dbReference>
<dbReference type="SMART" id="SM00387">
    <property type="entry name" value="HATPase_c"/>
    <property type="match status" value="1"/>
</dbReference>
<dbReference type="InterPro" id="IPR000700">
    <property type="entry name" value="PAS-assoc_C"/>
</dbReference>
<evidence type="ECO:0000259" key="7">
    <source>
        <dbReference type="PROSITE" id="PS50112"/>
    </source>
</evidence>
<dbReference type="InterPro" id="IPR029016">
    <property type="entry name" value="GAF-like_dom_sf"/>
</dbReference>
<evidence type="ECO:0000256" key="2">
    <source>
        <dbReference type="ARBA" id="ARBA00012438"/>
    </source>
</evidence>
<protein>
    <recommendedName>
        <fullName evidence="2">histidine kinase</fullName>
        <ecNumber evidence="2">2.7.13.3</ecNumber>
    </recommendedName>
</protein>
<comment type="catalytic activity">
    <reaction evidence="1">
        <text>ATP + protein L-histidine = ADP + protein N-phospho-L-histidine.</text>
        <dbReference type="EC" id="2.7.13.3"/>
    </reaction>
</comment>
<organism evidence="9 10">
    <name type="scientific">Zunongwangia mangrovi</name>
    <dbReference type="NCBI Taxonomy" id="1334022"/>
    <lineage>
        <taxon>Bacteria</taxon>
        <taxon>Pseudomonadati</taxon>
        <taxon>Bacteroidota</taxon>
        <taxon>Flavobacteriia</taxon>
        <taxon>Flavobacteriales</taxon>
        <taxon>Flavobacteriaceae</taxon>
        <taxon>Zunongwangia</taxon>
    </lineage>
</organism>
<evidence type="ECO:0000256" key="5">
    <source>
        <dbReference type="ARBA" id="ARBA00022777"/>
    </source>
</evidence>
<dbReference type="InterPro" id="IPR001610">
    <property type="entry name" value="PAC"/>
</dbReference>
<proteinExistence type="predicted"/>
<dbReference type="Proteomes" id="UP000199438">
    <property type="component" value="Unassembled WGS sequence"/>
</dbReference>
<dbReference type="RefSeq" id="WP_092541048.1">
    <property type="nucleotide sequence ID" value="NZ_FOKV01000002.1"/>
</dbReference>
<evidence type="ECO:0000313" key="9">
    <source>
        <dbReference type="EMBL" id="SFC08759.1"/>
    </source>
</evidence>
<dbReference type="InterPro" id="IPR013655">
    <property type="entry name" value="PAS_fold_3"/>
</dbReference>
<dbReference type="STRING" id="1334022.SAMN04487907_102193"/>
<dbReference type="CDD" id="cd00130">
    <property type="entry name" value="PAS"/>
    <property type="match status" value="2"/>
</dbReference>
<reference evidence="10" key="1">
    <citation type="submission" date="2016-10" db="EMBL/GenBank/DDBJ databases">
        <authorList>
            <person name="Varghese N."/>
            <person name="Submissions S."/>
        </authorList>
    </citation>
    <scope>NUCLEOTIDE SEQUENCE [LARGE SCALE GENOMIC DNA]</scope>
    <source>
        <strain evidence="10">DSM 24499</strain>
    </source>
</reference>
<evidence type="ECO:0000259" key="8">
    <source>
        <dbReference type="PROSITE" id="PS50113"/>
    </source>
</evidence>
<evidence type="ECO:0000256" key="4">
    <source>
        <dbReference type="ARBA" id="ARBA00022679"/>
    </source>
</evidence>
<keyword evidence="5" id="KW-0418">Kinase</keyword>
<feature type="domain" description="Histidine kinase" evidence="6">
    <location>
        <begin position="457"/>
        <end position="670"/>
    </location>
</feature>
<dbReference type="Pfam" id="PF02518">
    <property type="entry name" value="HATPase_c"/>
    <property type="match status" value="1"/>
</dbReference>
<dbReference type="InterPro" id="IPR000014">
    <property type="entry name" value="PAS"/>
</dbReference>
<dbReference type="AlphaFoldDB" id="A0A1I1GAJ4"/>
<dbReference type="PROSITE" id="PS50113">
    <property type="entry name" value="PAC"/>
    <property type="match status" value="1"/>
</dbReference>
<dbReference type="InterPro" id="IPR036890">
    <property type="entry name" value="HATPase_C_sf"/>
</dbReference>
<feature type="domain" description="PAC" evidence="8">
    <location>
        <begin position="253"/>
        <end position="306"/>
    </location>
</feature>
<dbReference type="InterPro" id="IPR052162">
    <property type="entry name" value="Sensor_kinase/Photoreceptor"/>
</dbReference>
<dbReference type="SMART" id="SM00086">
    <property type="entry name" value="PAC"/>
    <property type="match status" value="2"/>
</dbReference>
<dbReference type="InterPro" id="IPR035965">
    <property type="entry name" value="PAS-like_dom_sf"/>
</dbReference>
<evidence type="ECO:0000256" key="1">
    <source>
        <dbReference type="ARBA" id="ARBA00000085"/>
    </source>
</evidence>
<dbReference type="Pfam" id="PF08447">
    <property type="entry name" value="PAS_3"/>
    <property type="match status" value="1"/>
</dbReference>
<keyword evidence="4" id="KW-0808">Transferase</keyword>
<dbReference type="Pfam" id="PF13426">
    <property type="entry name" value="PAS_9"/>
    <property type="match status" value="1"/>
</dbReference>
<dbReference type="SMART" id="SM00091">
    <property type="entry name" value="PAS"/>
    <property type="match status" value="2"/>
</dbReference>
<dbReference type="Gene3D" id="3.30.450.40">
    <property type="match status" value="1"/>
</dbReference>
<feature type="domain" description="PAS" evidence="7">
    <location>
        <begin position="179"/>
        <end position="250"/>
    </location>
</feature>
<evidence type="ECO:0000256" key="3">
    <source>
        <dbReference type="ARBA" id="ARBA00022553"/>
    </source>
</evidence>
<dbReference type="PANTHER" id="PTHR43304">
    <property type="entry name" value="PHYTOCHROME-LIKE PROTEIN CPH1"/>
    <property type="match status" value="1"/>
</dbReference>
<accession>A0A1I1GAJ4</accession>
<dbReference type="EMBL" id="FOKV01000002">
    <property type="protein sequence ID" value="SFC08759.1"/>
    <property type="molecule type" value="Genomic_DNA"/>
</dbReference>
<dbReference type="SUPFAM" id="SSF55781">
    <property type="entry name" value="GAF domain-like"/>
    <property type="match status" value="1"/>
</dbReference>
<name>A0A1I1GAJ4_9FLAO</name>
<evidence type="ECO:0000259" key="6">
    <source>
        <dbReference type="PROSITE" id="PS50109"/>
    </source>
</evidence>
<dbReference type="SUPFAM" id="SSF55874">
    <property type="entry name" value="ATPase domain of HSP90 chaperone/DNA topoisomerase II/histidine kinase"/>
    <property type="match status" value="1"/>
</dbReference>
<keyword evidence="3" id="KW-0597">Phosphoprotein</keyword>
<dbReference type="InterPro" id="IPR003594">
    <property type="entry name" value="HATPase_dom"/>
</dbReference>
<dbReference type="Gene3D" id="3.30.565.10">
    <property type="entry name" value="Histidine kinase-like ATPase, C-terminal domain"/>
    <property type="match status" value="1"/>
</dbReference>
<dbReference type="PANTHER" id="PTHR43304:SF1">
    <property type="entry name" value="PAC DOMAIN-CONTAINING PROTEIN"/>
    <property type="match status" value="1"/>
</dbReference>
<dbReference type="InterPro" id="IPR005467">
    <property type="entry name" value="His_kinase_dom"/>
</dbReference>
<gene>
    <name evidence="9" type="ORF">SAMN04487907_102193</name>
</gene>
<dbReference type="PRINTS" id="PR00344">
    <property type="entry name" value="BCTRLSENSOR"/>
</dbReference>
<keyword evidence="10" id="KW-1185">Reference proteome</keyword>
<dbReference type="Gene3D" id="3.30.450.20">
    <property type="entry name" value="PAS domain"/>
    <property type="match status" value="2"/>
</dbReference>
<dbReference type="EC" id="2.7.13.3" evidence="2"/>